<feature type="compositionally biased region" description="Low complexity" evidence="6">
    <location>
        <begin position="54"/>
        <end position="65"/>
    </location>
</feature>
<keyword evidence="5" id="KW-0539">Nucleus</keyword>
<dbReference type="OrthoDB" id="663846at2759"/>
<accession>A0A8B7D1I7</accession>
<evidence type="ECO:0000256" key="1">
    <source>
        <dbReference type="ARBA" id="ARBA00004123"/>
    </source>
</evidence>
<dbReference type="RefSeq" id="XP_008811082.1">
    <property type="nucleotide sequence ID" value="XM_008812860.4"/>
</dbReference>
<evidence type="ECO:0000313" key="9">
    <source>
        <dbReference type="RefSeq" id="XP_008811082.1"/>
    </source>
</evidence>
<protein>
    <submittedName>
        <fullName evidence="9">Transcription factor bHLH110</fullName>
    </submittedName>
</protein>
<evidence type="ECO:0000256" key="6">
    <source>
        <dbReference type="SAM" id="MobiDB-lite"/>
    </source>
</evidence>
<dbReference type="PANTHER" id="PTHR16223">
    <property type="entry name" value="TRANSCRIPTION FACTOR BHLH83-RELATED"/>
    <property type="match status" value="1"/>
</dbReference>
<feature type="domain" description="BHLH" evidence="7">
    <location>
        <begin position="375"/>
        <end position="424"/>
    </location>
</feature>
<dbReference type="GO" id="GO:0046983">
    <property type="term" value="F:protein dimerization activity"/>
    <property type="evidence" value="ECO:0007669"/>
    <property type="project" value="InterPro"/>
</dbReference>
<dbReference type="Gene3D" id="4.10.280.10">
    <property type="entry name" value="Helix-loop-helix DNA-binding domain"/>
    <property type="match status" value="1"/>
</dbReference>
<keyword evidence="4" id="KW-0804">Transcription</keyword>
<feature type="compositionally biased region" description="Polar residues" evidence="6">
    <location>
        <begin position="66"/>
        <end position="78"/>
    </location>
</feature>
<reference evidence="9" key="1">
    <citation type="submission" date="2025-08" db="UniProtKB">
        <authorList>
            <consortium name="RefSeq"/>
        </authorList>
    </citation>
    <scope>IDENTIFICATION</scope>
    <source>
        <tissue evidence="9">Young leaves</tissue>
    </source>
</reference>
<evidence type="ECO:0000313" key="8">
    <source>
        <dbReference type="Proteomes" id="UP000228380"/>
    </source>
</evidence>
<dbReference type="PROSITE" id="PS50888">
    <property type="entry name" value="BHLH"/>
    <property type="match status" value="1"/>
</dbReference>
<evidence type="ECO:0000256" key="4">
    <source>
        <dbReference type="ARBA" id="ARBA00023163"/>
    </source>
</evidence>
<comment type="subcellular location">
    <subcellularLocation>
        <location evidence="1">Nucleus</location>
    </subcellularLocation>
</comment>
<evidence type="ECO:0000259" key="7">
    <source>
        <dbReference type="PROSITE" id="PS50888"/>
    </source>
</evidence>
<keyword evidence="3" id="KW-0805">Transcription regulation</keyword>
<gene>
    <name evidence="9" type="primary">LOC103722337</name>
</gene>
<dbReference type="KEGG" id="pda:103722337"/>
<dbReference type="GO" id="GO:0000978">
    <property type="term" value="F:RNA polymerase II cis-regulatory region sequence-specific DNA binding"/>
    <property type="evidence" value="ECO:0007669"/>
    <property type="project" value="TreeGrafter"/>
</dbReference>
<sequence length="498" mass="54898">MATQEGSEASVASSSTAPNNWWEVHANPLSSWNTMGRWQPPNPHSNSSCDEDISNTTTSFTNTSNHSGLTMDSSSANLSGEPVENHLWSQVLLNVGSGGDLHSNHDNGENFLEVLTSKSLTTEMFDPACDYLKKMDNSWEFTQPCSLNSLDKQLTSYNGSIMEPAERLTNLSDLVSNWSIAPPNPQLNPPSTCNVSINPSMARYSTSNISYIKHEIPNSPSYPGSGMGGDTNTSYVPCYDHDTKEESQHHQDMGASMPSFLRPFSTNNIGHQIGVSNLLMGLNNKFCSGMTDVPWSNTRNLSELISFTDSLNKPAVDLRASKSYTKVSDSSDSKKQVFDNSSTRGNGRSSATTSEGKKKRSDDSSETLFKKSKHENSTTSSLKLQAPKVKLADKITALQQIVSPFGKTDTASVLHEAINYIRFLQEQVQLLSDPYMKSGASKDRNTWGVLERTDKSEPKLDLRSRGLCLVPISCTPQAYRDNNGPDYWMPTYRGCLYR</sequence>
<proteinExistence type="inferred from homology"/>
<keyword evidence="8" id="KW-1185">Reference proteome</keyword>
<dbReference type="InterPro" id="IPR011598">
    <property type="entry name" value="bHLH_dom"/>
</dbReference>
<dbReference type="CDD" id="cd11393">
    <property type="entry name" value="bHLH_AtbHLH_like"/>
    <property type="match status" value="1"/>
</dbReference>
<dbReference type="Proteomes" id="UP000228380">
    <property type="component" value="Unplaced"/>
</dbReference>
<dbReference type="GeneID" id="103722337"/>
<dbReference type="SUPFAM" id="SSF47459">
    <property type="entry name" value="HLH, helix-loop-helix DNA-binding domain"/>
    <property type="match status" value="1"/>
</dbReference>
<evidence type="ECO:0000256" key="5">
    <source>
        <dbReference type="ARBA" id="ARBA00023242"/>
    </source>
</evidence>
<evidence type="ECO:0000256" key="3">
    <source>
        <dbReference type="ARBA" id="ARBA00023015"/>
    </source>
</evidence>
<dbReference type="InterPro" id="IPR036638">
    <property type="entry name" value="HLH_DNA-bd_sf"/>
</dbReference>
<dbReference type="InterPro" id="IPR045239">
    <property type="entry name" value="bHLH95_bHLH"/>
</dbReference>
<dbReference type="AlphaFoldDB" id="A0A8B7D1I7"/>
<dbReference type="InterPro" id="IPR045843">
    <property type="entry name" value="IND-like"/>
</dbReference>
<feature type="region of interest" description="Disordered" evidence="6">
    <location>
        <begin position="323"/>
        <end position="382"/>
    </location>
</feature>
<organism evidence="8 9">
    <name type="scientific">Phoenix dactylifera</name>
    <name type="common">Date palm</name>
    <dbReference type="NCBI Taxonomy" id="42345"/>
    <lineage>
        <taxon>Eukaryota</taxon>
        <taxon>Viridiplantae</taxon>
        <taxon>Streptophyta</taxon>
        <taxon>Embryophyta</taxon>
        <taxon>Tracheophyta</taxon>
        <taxon>Spermatophyta</taxon>
        <taxon>Magnoliopsida</taxon>
        <taxon>Liliopsida</taxon>
        <taxon>Arecaceae</taxon>
        <taxon>Coryphoideae</taxon>
        <taxon>Phoeniceae</taxon>
        <taxon>Phoenix</taxon>
    </lineage>
</organism>
<dbReference type="GO" id="GO:0000981">
    <property type="term" value="F:DNA-binding transcription factor activity, RNA polymerase II-specific"/>
    <property type="evidence" value="ECO:0007669"/>
    <property type="project" value="TreeGrafter"/>
</dbReference>
<name>A0A8B7D1I7_PHODC</name>
<feature type="region of interest" description="Disordered" evidence="6">
    <location>
        <begin position="33"/>
        <end position="81"/>
    </location>
</feature>
<comment type="similarity">
    <text evidence="2">Belongs to the bHLH protein family.</text>
</comment>
<dbReference type="GO" id="GO:0005634">
    <property type="term" value="C:nucleus"/>
    <property type="evidence" value="ECO:0007669"/>
    <property type="project" value="UniProtKB-SubCell"/>
</dbReference>
<evidence type="ECO:0000256" key="2">
    <source>
        <dbReference type="ARBA" id="ARBA00005510"/>
    </source>
</evidence>
<dbReference type="PANTHER" id="PTHR16223:SF383">
    <property type="entry name" value="TRANSCRIPTION FACTOR BHLH111"/>
    <property type="match status" value="1"/>
</dbReference>
<feature type="compositionally biased region" description="Polar residues" evidence="6">
    <location>
        <begin position="338"/>
        <end position="354"/>
    </location>
</feature>